<dbReference type="GO" id="GO:0003995">
    <property type="term" value="F:acyl-CoA dehydrogenase activity"/>
    <property type="evidence" value="ECO:0007669"/>
    <property type="project" value="TreeGrafter"/>
</dbReference>
<dbReference type="Proteomes" id="UP000464624">
    <property type="component" value="Chromosome"/>
</dbReference>
<evidence type="ECO:0000313" key="6">
    <source>
        <dbReference type="Proteomes" id="UP000464624"/>
    </source>
</evidence>
<dbReference type="KEGG" id="mxe:MYXE_28590"/>
<dbReference type="GO" id="GO:0033539">
    <property type="term" value="P:fatty acid beta-oxidation using acyl-CoA dehydrogenase"/>
    <property type="evidence" value="ECO:0007669"/>
    <property type="project" value="TreeGrafter"/>
</dbReference>
<reference evidence="5 6" key="1">
    <citation type="submission" date="2019-12" db="EMBL/GenBank/DDBJ databases">
        <title>Complete genome sequence of Mycolicibacterium xenopi str. JCM15661T.</title>
        <authorList>
            <person name="Yoshida M."/>
            <person name="Fukano H."/>
            <person name="Asakura T."/>
            <person name="Hoshino Y."/>
        </authorList>
    </citation>
    <scope>NUCLEOTIDE SEQUENCE [LARGE SCALE GENOMIC DNA]</scope>
    <source>
        <strain evidence="5 6">JCM 15661T</strain>
    </source>
</reference>
<dbReference type="Pfam" id="PF00441">
    <property type="entry name" value="Acyl-CoA_dh_1"/>
    <property type="match status" value="1"/>
</dbReference>
<dbReference type="GO" id="GO:0005737">
    <property type="term" value="C:cytoplasm"/>
    <property type="evidence" value="ECO:0007669"/>
    <property type="project" value="TreeGrafter"/>
</dbReference>
<name>A0AAD1H3W5_MYCXE</name>
<dbReference type="CDD" id="cd00567">
    <property type="entry name" value="ACAD"/>
    <property type="match status" value="1"/>
</dbReference>
<proteinExistence type="predicted"/>
<dbReference type="SUPFAM" id="SSF47203">
    <property type="entry name" value="Acyl-CoA dehydrogenase C-terminal domain-like"/>
    <property type="match status" value="1"/>
</dbReference>
<evidence type="ECO:0000256" key="1">
    <source>
        <dbReference type="ARBA" id="ARBA00022630"/>
    </source>
</evidence>
<dbReference type="FunFam" id="1.20.140.10:FF:000012">
    <property type="entry name" value="Acyl-CoA dehydrogenase fadE12"/>
    <property type="match status" value="1"/>
</dbReference>
<keyword evidence="2" id="KW-0274">FAD</keyword>
<dbReference type="InterPro" id="IPR009075">
    <property type="entry name" value="AcylCo_DH/oxidase_C"/>
</dbReference>
<dbReference type="InterPro" id="IPR036250">
    <property type="entry name" value="AcylCo_DH-like_C"/>
</dbReference>
<evidence type="ECO:0000259" key="4">
    <source>
        <dbReference type="Pfam" id="PF00441"/>
    </source>
</evidence>
<evidence type="ECO:0000256" key="3">
    <source>
        <dbReference type="ARBA" id="ARBA00023002"/>
    </source>
</evidence>
<accession>A0AAD1H3W5</accession>
<dbReference type="EMBL" id="AP022314">
    <property type="protein sequence ID" value="BBU23069.1"/>
    <property type="molecule type" value="Genomic_DNA"/>
</dbReference>
<feature type="domain" description="Acyl-CoA dehydrogenase/oxidase C-terminal" evidence="4">
    <location>
        <begin position="18"/>
        <end position="166"/>
    </location>
</feature>
<protein>
    <recommendedName>
        <fullName evidence="4">Acyl-CoA dehydrogenase/oxidase C-terminal domain-containing protein</fullName>
    </recommendedName>
</protein>
<evidence type="ECO:0000256" key="2">
    <source>
        <dbReference type="ARBA" id="ARBA00022827"/>
    </source>
</evidence>
<dbReference type="AlphaFoldDB" id="A0AAD1H3W5"/>
<sequence length="173" mass="18773">MFFDNVAVAVDRLVGGEGNGLRVAFDGMNPERVVIAAICNGISRYALDKAVAYARERHVWNVPIGSHQGVAHPLAEAKIALEAARLMTRHAAAAYDSRADAGEASNMAKFLAADPAIRCVDQAIEVHGGSGFTREVALANMYEFVRLFKTVPITREMIVNHIARHSLGLPRSY</sequence>
<keyword evidence="1" id="KW-0285">Flavoprotein</keyword>
<dbReference type="InterPro" id="IPR050741">
    <property type="entry name" value="Acyl-CoA_dehydrogenase"/>
</dbReference>
<organism evidence="5 6">
    <name type="scientific">Mycobacterium xenopi</name>
    <dbReference type="NCBI Taxonomy" id="1789"/>
    <lineage>
        <taxon>Bacteria</taxon>
        <taxon>Bacillati</taxon>
        <taxon>Actinomycetota</taxon>
        <taxon>Actinomycetes</taxon>
        <taxon>Mycobacteriales</taxon>
        <taxon>Mycobacteriaceae</taxon>
        <taxon>Mycobacterium</taxon>
    </lineage>
</organism>
<evidence type="ECO:0000313" key="5">
    <source>
        <dbReference type="EMBL" id="BBU23069.1"/>
    </source>
</evidence>
<dbReference type="PANTHER" id="PTHR48083">
    <property type="entry name" value="MEDIUM-CHAIN SPECIFIC ACYL-COA DEHYDROGENASE, MITOCHONDRIAL-RELATED"/>
    <property type="match status" value="1"/>
</dbReference>
<dbReference type="Gene3D" id="1.20.140.10">
    <property type="entry name" value="Butyryl-CoA Dehydrogenase, subunit A, domain 3"/>
    <property type="match status" value="1"/>
</dbReference>
<gene>
    <name evidence="5" type="ORF">MYXE_28590</name>
</gene>
<dbReference type="PANTHER" id="PTHR48083:SF1">
    <property type="entry name" value="DEHYDROGENASE, PUTATIVE (AFU_ORTHOLOGUE AFUA_7G06510)-RELATED"/>
    <property type="match status" value="1"/>
</dbReference>
<keyword evidence="3" id="KW-0560">Oxidoreductase</keyword>